<proteinExistence type="predicted"/>
<dbReference type="AlphaFoldDB" id="Q166M9"/>
<name>Q166M9_ROSDO</name>
<evidence type="ECO:0000313" key="3">
    <source>
        <dbReference type="Proteomes" id="UP000007029"/>
    </source>
</evidence>
<feature type="region of interest" description="Disordered" evidence="1">
    <location>
        <begin position="52"/>
        <end position="75"/>
    </location>
</feature>
<accession>Q166M9</accession>
<evidence type="ECO:0000256" key="1">
    <source>
        <dbReference type="SAM" id="MobiDB-lite"/>
    </source>
</evidence>
<sequence>MPRGHCALQPHSFPVAHPALGHLDPRPHPARDRRAEIGNQATLRISRRPLRPRGHTVQRQTMHHNGRPRRAMHDDTRTGFKNGAARGLIYLGHVHSRQIRGLRGAKRLVKSVFHDPVAAFPHHERGGIPVGPGQRQPKDKGVRLLHEATLGRANTQNAIHMRGVTLCAIPEPGLCFACPRARITRKDPRHLPPVQCRPAATGLCNEIHRRPRERRRSGNAPLRVIAQHIQSDKPCVFALVPLAERWIVQRVNRITQGMPRPVQRGGFRGKDAPPFLKKFGFHDPTHSISIAPCMQRRLKNPARRAANLRPVLPALLRQLLMVPNLRQGVQHQRWPGIWQMRTF</sequence>
<keyword evidence="3" id="KW-1185">Reference proteome</keyword>
<reference evidence="2 3" key="1">
    <citation type="journal article" date="2007" name="J. Bacteriol.">
        <title>The complete genome sequence of Roseobacter denitrificans reveals a mixotrophic rather than photosynthetic metabolism.</title>
        <authorList>
            <person name="Swingley W.D."/>
            <person name="Sadekar S."/>
            <person name="Mastrian S.D."/>
            <person name="Matthies H.J."/>
            <person name="Hao J."/>
            <person name="Ramos H."/>
            <person name="Acharya C.R."/>
            <person name="Conrad A.L."/>
            <person name="Taylor H.L."/>
            <person name="Dejesa L.C."/>
            <person name="Shah M.K."/>
            <person name="O'huallachain M.E."/>
            <person name="Lince M.T."/>
            <person name="Blankenship R.E."/>
            <person name="Beatty J.T."/>
            <person name="Touchman J.W."/>
        </authorList>
    </citation>
    <scope>NUCLEOTIDE SEQUENCE [LARGE SCALE GENOMIC DNA]</scope>
    <source>
        <strain evidence="3">ATCC 33942 / OCh 114</strain>
    </source>
</reference>
<dbReference type="KEGG" id="rde:RD1_2505"/>
<dbReference type="EMBL" id="CP000362">
    <property type="protein sequence ID" value="ABG32064.1"/>
    <property type="molecule type" value="Genomic_DNA"/>
</dbReference>
<gene>
    <name evidence="2" type="ordered locus">RD1_2505</name>
</gene>
<evidence type="ECO:0000313" key="2">
    <source>
        <dbReference type="EMBL" id="ABG32064.1"/>
    </source>
</evidence>
<feature type="region of interest" description="Disordered" evidence="1">
    <location>
        <begin position="1"/>
        <end position="39"/>
    </location>
</feature>
<organism evidence="2 3">
    <name type="scientific">Roseobacter denitrificans (strain ATCC 33942 / OCh 114)</name>
    <name type="common">Erythrobacter sp. (strain OCh 114)</name>
    <name type="synonym">Roseobacter denitrificans</name>
    <dbReference type="NCBI Taxonomy" id="375451"/>
    <lineage>
        <taxon>Bacteria</taxon>
        <taxon>Pseudomonadati</taxon>
        <taxon>Pseudomonadota</taxon>
        <taxon>Alphaproteobacteria</taxon>
        <taxon>Rhodobacterales</taxon>
        <taxon>Roseobacteraceae</taxon>
        <taxon>Roseobacter</taxon>
    </lineage>
</organism>
<feature type="compositionally biased region" description="Basic and acidic residues" evidence="1">
    <location>
        <begin position="23"/>
        <end position="36"/>
    </location>
</feature>
<dbReference type="Proteomes" id="UP000007029">
    <property type="component" value="Chromosome"/>
</dbReference>
<feature type="compositionally biased region" description="Basic residues" evidence="1">
    <location>
        <begin position="52"/>
        <end position="70"/>
    </location>
</feature>
<dbReference type="HOGENOM" id="CLU_808629_0_0_5"/>
<protein>
    <submittedName>
        <fullName evidence="2">Uncharacterized protein</fullName>
    </submittedName>
</protein>